<proteinExistence type="inferred from homology"/>
<evidence type="ECO:0000256" key="1">
    <source>
        <dbReference type="ARBA" id="ARBA00004123"/>
    </source>
</evidence>
<dbReference type="PANTHER" id="PTHR23405:SF5">
    <property type="entry name" value="THO COMPLEX SUBUNIT 7 HOMOLOG"/>
    <property type="match status" value="1"/>
</dbReference>
<keyword evidence="4" id="KW-0539">Nucleus</keyword>
<evidence type="ECO:0000256" key="2">
    <source>
        <dbReference type="ARBA" id="ARBA00006482"/>
    </source>
</evidence>
<accession>A0A2R5LDR6</accession>
<evidence type="ECO:0000256" key="5">
    <source>
        <dbReference type="SAM" id="Coils"/>
    </source>
</evidence>
<dbReference type="GO" id="GO:0006397">
    <property type="term" value="P:mRNA processing"/>
    <property type="evidence" value="ECO:0007669"/>
    <property type="project" value="InterPro"/>
</dbReference>
<feature type="coiled-coil region" evidence="5">
    <location>
        <begin position="66"/>
        <end position="114"/>
    </location>
</feature>
<evidence type="ECO:0000256" key="3">
    <source>
        <dbReference type="ARBA" id="ARBA00023054"/>
    </source>
</evidence>
<protein>
    <submittedName>
        <fullName evidence="6">Putative tho complex 7 protein</fullName>
    </submittedName>
</protein>
<dbReference type="GO" id="GO:0000445">
    <property type="term" value="C:THO complex part of transcription export complex"/>
    <property type="evidence" value="ECO:0007669"/>
    <property type="project" value="InterPro"/>
</dbReference>
<dbReference type="AlphaFoldDB" id="A0A2R5LDR6"/>
<organism evidence="6">
    <name type="scientific">Ornithodoros turicata</name>
    <dbReference type="NCBI Taxonomy" id="34597"/>
    <lineage>
        <taxon>Eukaryota</taxon>
        <taxon>Metazoa</taxon>
        <taxon>Ecdysozoa</taxon>
        <taxon>Arthropoda</taxon>
        <taxon>Chelicerata</taxon>
        <taxon>Arachnida</taxon>
        <taxon>Acari</taxon>
        <taxon>Parasitiformes</taxon>
        <taxon>Ixodida</taxon>
        <taxon>Ixodoidea</taxon>
        <taxon>Argasidae</taxon>
        <taxon>Ornithodorinae</taxon>
        <taxon>Ornithodoros</taxon>
    </lineage>
</organism>
<comment type="similarity">
    <text evidence="2">Belongs to the THOC7 family.</text>
</comment>
<dbReference type="PANTHER" id="PTHR23405">
    <property type="entry name" value="MAINTENANCE OF KILLER 16 MAK16 PROTEIN-RELATED"/>
    <property type="match status" value="1"/>
</dbReference>
<evidence type="ECO:0000313" key="6">
    <source>
        <dbReference type="EMBL" id="MBY07681.1"/>
    </source>
</evidence>
<dbReference type="GO" id="GO:0006406">
    <property type="term" value="P:mRNA export from nucleus"/>
    <property type="evidence" value="ECO:0007669"/>
    <property type="project" value="TreeGrafter"/>
</dbReference>
<dbReference type="EMBL" id="GGLE01003555">
    <property type="protein sequence ID" value="MBY07681.1"/>
    <property type="molecule type" value="Transcribed_RNA"/>
</dbReference>
<reference evidence="6" key="1">
    <citation type="submission" date="2018-03" db="EMBL/GenBank/DDBJ databases">
        <title>The relapsing fever spirochete Borrelia turicatae persists in the highly oxidative environment of its soft-bodied tick vector.</title>
        <authorList>
            <person name="Bourret T.J."/>
            <person name="Boyle W.K."/>
            <person name="Valenzuela J.G."/>
            <person name="Oliveira F."/>
            <person name="Lopez J.E."/>
        </authorList>
    </citation>
    <scope>NUCLEOTIDE SEQUENCE</scope>
    <source>
        <strain evidence="6">Kansas strain/isolate</strain>
        <tissue evidence="6">Salivary glands</tissue>
    </source>
</reference>
<name>A0A2R5LDR6_9ACAR</name>
<dbReference type="Pfam" id="PF05615">
    <property type="entry name" value="THOC7"/>
    <property type="match status" value="1"/>
</dbReference>
<comment type="subcellular location">
    <subcellularLocation>
        <location evidence="1">Nucleus</location>
    </subcellularLocation>
</comment>
<dbReference type="InterPro" id="IPR008501">
    <property type="entry name" value="THOC7/Mft1"/>
</dbReference>
<evidence type="ECO:0000256" key="4">
    <source>
        <dbReference type="ARBA" id="ARBA00023242"/>
    </source>
</evidence>
<keyword evidence="3 5" id="KW-0175">Coiled coil</keyword>
<sequence>MPIISEEEIIRRKLLIDGDGMGDDRRLNMLLKAFLKWCSSSEETEEEQAIVYERMLMTLAQCEFSISKSQQVLEMNQKEMKNYEQLYSEIEVGIANAQKKIMENKQELQKAKSIRKNKQEYDALAKVIATQPDRCKTLSQLEALEKEIAALQKSQKALDTRLEHRRRQFHVLLSSVYELQQLLKDEENLDGDVQSMDTT</sequence>